<feature type="compositionally biased region" description="Polar residues" evidence="3">
    <location>
        <begin position="853"/>
        <end position="866"/>
    </location>
</feature>
<feature type="region of interest" description="Disordered" evidence="3">
    <location>
        <begin position="800"/>
        <end position="835"/>
    </location>
</feature>
<feature type="compositionally biased region" description="Polar residues" evidence="3">
    <location>
        <begin position="311"/>
        <end position="335"/>
    </location>
</feature>
<dbReference type="GO" id="GO:0031410">
    <property type="term" value="C:cytoplasmic vesicle"/>
    <property type="evidence" value="ECO:0007669"/>
    <property type="project" value="TreeGrafter"/>
</dbReference>
<feature type="region of interest" description="Disordered" evidence="3">
    <location>
        <begin position="989"/>
        <end position="1031"/>
    </location>
</feature>
<dbReference type="PANTHER" id="PTHR15591:SF13">
    <property type="entry name" value="RUN DOMAIN-CONTAINING PROTEIN"/>
    <property type="match status" value="1"/>
</dbReference>
<dbReference type="RefSeq" id="XP_026731451.1">
    <property type="nucleotide sequence ID" value="XM_026875650.1"/>
</dbReference>
<dbReference type="SUPFAM" id="SSF140741">
    <property type="entry name" value="RUN domain-like"/>
    <property type="match status" value="1"/>
</dbReference>
<protein>
    <submittedName>
        <fullName evidence="7 8">Uncharacterized protein LOC113496438 isoform X4</fullName>
    </submittedName>
</protein>
<dbReference type="Pfam" id="PF02759">
    <property type="entry name" value="RUN"/>
    <property type="match status" value="1"/>
</dbReference>
<feature type="compositionally biased region" description="Low complexity" evidence="3">
    <location>
        <begin position="1727"/>
        <end position="1736"/>
    </location>
</feature>
<evidence type="ECO:0000313" key="8">
    <source>
        <dbReference type="RefSeq" id="XP_026731452.1"/>
    </source>
</evidence>
<dbReference type="PROSITE" id="PS50826">
    <property type="entry name" value="RUN"/>
    <property type="match status" value="1"/>
</dbReference>
<feature type="compositionally biased region" description="Low complexity" evidence="3">
    <location>
        <begin position="465"/>
        <end position="480"/>
    </location>
</feature>
<dbReference type="GeneID" id="113496438"/>
<feature type="region of interest" description="Disordered" evidence="3">
    <location>
        <begin position="403"/>
        <end position="434"/>
    </location>
</feature>
<feature type="compositionally biased region" description="Low complexity" evidence="3">
    <location>
        <begin position="1089"/>
        <end position="1104"/>
    </location>
</feature>
<dbReference type="Gene3D" id="1.20.58.900">
    <property type="match status" value="1"/>
</dbReference>
<evidence type="ECO:0000259" key="4">
    <source>
        <dbReference type="PROSITE" id="PS50002"/>
    </source>
</evidence>
<feature type="domain" description="RUN" evidence="5">
    <location>
        <begin position="1228"/>
        <end position="1374"/>
    </location>
</feature>
<evidence type="ECO:0000313" key="7">
    <source>
        <dbReference type="RefSeq" id="XP_026731451.1"/>
    </source>
</evidence>
<feature type="compositionally biased region" description="Low complexity" evidence="3">
    <location>
        <begin position="1547"/>
        <end position="1558"/>
    </location>
</feature>
<feature type="region of interest" description="Disordered" evidence="3">
    <location>
        <begin position="1"/>
        <end position="49"/>
    </location>
</feature>
<proteinExistence type="predicted"/>
<name>A0A7E5VTI0_TRINI</name>
<feature type="region of interest" description="Disordered" evidence="3">
    <location>
        <begin position="462"/>
        <end position="499"/>
    </location>
</feature>
<feature type="region of interest" description="Disordered" evidence="3">
    <location>
        <begin position="1581"/>
        <end position="1745"/>
    </location>
</feature>
<sequence>MRIKTHSDFRPNGPPPRLGLKAASPGVAGTDEDCNSNTSLTGSQHSTHDDIDAHCDNSGYLWFLDYNPIFRDGSCHHTSVLSSVSASYKGISDLTSRFEFTSRYNDIARDLDANLAEADMESFRTEDIHALLMTANLPHDTIIDDRTHDSNPRGEMFASISSSLMERFRFDSSVSADSSFQGEESVGSINTMSICKSELLFSPVKEGGHGVHFSVDSLDCELPSEQDLILTCQANKDNYTIAFEGSLTTYSEDSECVEPAVNQKHDKLGEEDTLVLDNDERTRRNLELLERCKKLTNKLTTSMARSDLGLTTWSKLKKQTSQSPLRRHPSGNNNEGSHEATDATDDNMSNSVIKSQSLPNLYRRKLMSSSINSAALSNSTVDSFTVNQRLTGNPMCMKVYDVSQHRSTQGSQHSEPMSTSSTENQTSSDKSQPKQTFSLVKLFMKQKSMSNDGIVSMEQLDRSECWPSSSGGESGESMGEQKLSDSKTAISERPQIDIPASEVEETSSVVYEEIPSSINPYNNRVYDEVLIEEEETGDGVKLSDSESSNLYATVSKPHVKRTNLNVVNSPSRMRSNRKSCSSQSSATSVSISSCSESDGTQITRMNRLLQREQCDNKSTSTHLGSDTIDKSIQTSSMQVSSVSQRELFKIVEPSFLEKLKEGDCEKPVFVLYPNYTLPDISFLNGRPNIYLNPLKVNVSPRSNESKRNRLQVKGKRPFSCNDLEALKKKGLGHIRDWDSLNFLLPMECKQLLSEVPELMHHVKDKEVAPKCNDKFCSAAPSSRSKNRPMSCDCNNLAGNTTAVSSSSSTATQPSSGYRGSSTMLTDSSAQNSPAPAGNFNPLFVYRYDSATSSEASGVNNEGQRINPNIPKRSLSLADQNRILKQGELAPPRPPLPKSILRKSMDKTRKSNAHTKRYSMFEMDDLIQDPVVCMTAATEHKTKRRSLQEPYYLQNPTEYRKNNDIAAKRLSQQFLDAAEKDADYNEYYPDEGVGTESSLESGKSNELKFHRPHTPPLPKPRTKKMEYTEFPPPGALISSADLQQLEEFLKHSGFNCLNMDEWDQNQMQKVRNQVTKFLQMKRSQEENQRSTESSGSSCNSKKSVSFAQKSEATRADGQPSQLKPTEEIKASLTTPPNSPNISAVIAQRLYQGKNLAEIPICEEAEVSPDEFGSPIRHDTRAKYDVIDVSQKRALVSNVTDAVEMLIQHFSSATDQAELAFLGDSKDSPACAKIALNALCPALYAIFRDGLKENIETSFGAVNNSVWQMVEATARQGPITKSLNELVLRINSEDAVTEGLVKFNAFILGLLNAQSVDAWVSYVRTRESVLAKHYSPDSLILAGCVGETRCRALLDTLLASLEPLKLLPFSLDLMFEMRELHRSFKKIESDMRAASRPTSINTPPLTLNQRNLLKLVRSMQSSGLSSDDCQTSVIMRHKEPKNKEPSTPDLLNDSANVKTTVEKNRPRSCVNPSAIGYDICPNNSRIEMETNRRWSGVHLGSKLMQAFDRLVFDDSDDYTDSLENNKPPAKLSSNEVKLECSGEEQWRPGSASSGASANTGNGSGNSGGKFRRLQLKWEMLSNAESPVTPSGETSPAAARGSKIPRPVSSPVRPVAPTLQSPAKNAHRGIPVPVRKGTSPTTTTPRASTAPARGATATKKPPQAANRTLPEMTAKRPIAKPRIQNDPVSRYPTDKRIPTSRVDGAGPGSGGGAPRPASLPYGRTPPPAAPRRAASSSAARNHHSNTHKHKYVRTLWHRLPSDSGHLAFNEGERLRLILEVDDQYLLCCRGEQKGLVPRDAVLLEDF</sequence>
<organism evidence="6 7">
    <name type="scientific">Trichoplusia ni</name>
    <name type="common">Cabbage looper</name>
    <dbReference type="NCBI Taxonomy" id="7111"/>
    <lineage>
        <taxon>Eukaryota</taxon>
        <taxon>Metazoa</taxon>
        <taxon>Ecdysozoa</taxon>
        <taxon>Arthropoda</taxon>
        <taxon>Hexapoda</taxon>
        <taxon>Insecta</taxon>
        <taxon>Pterygota</taxon>
        <taxon>Neoptera</taxon>
        <taxon>Endopterygota</taxon>
        <taxon>Lepidoptera</taxon>
        <taxon>Glossata</taxon>
        <taxon>Ditrysia</taxon>
        <taxon>Noctuoidea</taxon>
        <taxon>Noctuidae</taxon>
        <taxon>Plusiinae</taxon>
        <taxon>Trichoplusia</taxon>
    </lineage>
</organism>
<dbReference type="InterPro" id="IPR036028">
    <property type="entry name" value="SH3-like_dom_sf"/>
</dbReference>
<dbReference type="SUPFAM" id="SSF50044">
    <property type="entry name" value="SH3-domain"/>
    <property type="match status" value="1"/>
</dbReference>
<dbReference type="SMART" id="SM00326">
    <property type="entry name" value="SH3"/>
    <property type="match status" value="1"/>
</dbReference>
<feature type="region of interest" description="Disordered" evidence="3">
    <location>
        <begin position="1079"/>
        <end position="1122"/>
    </location>
</feature>
<feature type="region of interest" description="Disordered" evidence="3">
    <location>
        <begin position="311"/>
        <end position="351"/>
    </location>
</feature>
<dbReference type="InterPro" id="IPR037213">
    <property type="entry name" value="Run_dom_sf"/>
</dbReference>
<dbReference type="InterPro" id="IPR004012">
    <property type="entry name" value="Run_dom"/>
</dbReference>
<dbReference type="SMART" id="SM00593">
    <property type="entry name" value="RUN"/>
    <property type="match status" value="1"/>
</dbReference>
<gene>
    <name evidence="7 8" type="primary">LOC113496438</name>
</gene>
<feature type="region of interest" description="Disordered" evidence="3">
    <location>
        <begin position="1519"/>
        <end position="1567"/>
    </location>
</feature>
<dbReference type="PROSITE" id="PS50002">
    <property type="entry name" value="SH3"/>
    <property type="match status" value="1"/>
</dbReference>
<feature type="compositionally biased region" description="Polar residues" evidence="3">
    <location>
        <begin position="817"/>
        <end position="833"/>
    </location>
</feature>
<evidence type="ECO:0000313" key="6">
    <source>
        <dbReference type="Proteomes" id="UP000322000"/>
    </source>
</evidence>
<dbReference type="Gene3D" id="2.30.30.40">
    <property type="entry name" value="SH3 Domains"/>
    <property type="match status" value="1"/>
</dbReference>
<feature type="region of interest" description="Disordered" evidence="3">
    <location>
        <begin position="853"/>
        <end position="911"/>
    </location>
</feature>
<feature type="compositionally biased region" description="Low complexity" evidence="3">
    <location>
        <begin position="1602"/>
        <end position="1612"/>
    </location>
</feature>
<evidence type="ECO:0000259" key="5">
    <source>
        <dbReference type="PROSITE" id="PS50826"/>
    </source>
</evidence>
<feature type="compositionally biased region" description="Low complexity" evidence="3">
    <location>
        <begin position="1634"/>
        <end position="1655"/>
    </location>
</feature>
<dbReference type="PANTHER" id="PTHR15591">
    <property type="entry name" value="RUN AND SH3 DOMAIN CONTAINING"/>
    <property type="match status" value="1"/>
</dbReference>
<feature type="compositionally biased region" description="Basic and acidic residues" evidence="3">
    <location>
        <begin position="1534"/>
        <end position="1544"/>
    </location>
</feature>
<evidence type="ECO:0000256" key="1">
    <source>
        <dbReference type="ARBA" id="ARBA00022443"/>
    </source>
</evidence>
<feature type="compositionally biased region" description="Low complexity" evidence="3">
    <location>
        <begin position="800"/>
        <end position="815"/>
    </location>
</feature>
<dbReference type="CDD" id="cd17685">
    <property type="entry name" value="RUN_RUSC"/>
    <property type="match status" value="1"/>
</dbReference>
<keyword evidence="1 2" id="KW-0728">SH3 domain</keyword>
<feature type="compositionally biased region" description="Polar residues" evidence="3">
    <location>
        <begin position="405"/>
        <end position="434"/>
    </location>
</feature>
<dbReference type="RefSeq" id="XP_026731452.1">
    <property type="nucleotide sequence ID" value="XM_026875651.1"/>
</dbReference>
<accession>A0A7E5VTI0</accession>
<feature type="domain" description="SH3" evidence="4">
    <location>
        <begin position="1744"/>
        <end position="1803"/>
    </location>
</feature>
<dbReference type="InterPro" id="IPR001452">
    <property type="entry name" value="SH3_domain"/>
</dbReference>
<evidence type="ECO:0000256" key="2">
    <source>
        <dbReference type="PROSITE-ProRule" id="PRU00192"/>
    </source>
</evidence>
<keyword evidence="6" id="KW-1185">Reference proteome</keyword>
<reference evidence="7 8" key="1">
    <citation type="submission" date="2025-04" db="UniProtKB">
        <authorList>
            <consortium name="RefSeq"/>
        </authorList>
    </citation>
    <scope>IDENTIFICATION</scope>
</reference>
<evidence type="ECO:0000256" key="3">
    <source>
        <dbReference type="SAM" id="MobiDB-lite"/>
    </source>
</evidence>
<dbReference type="Proteomes" id="UP000322000">
    <property type="component" value="Chromosome 8"/>
</dbReference>
<feature type="compositionally biased region" description="Polar residues" evidence="3">
    <location>
        <begin position="1581"/>
        <end position="1591"/>
    </location>
</feature>
<dbReference type="InterPro" id="IPR047343">
    <property type="entry name" value="RUSC1_2"/>
</dbReference>
<feature type="compositionally biased region" description="Polar residues" evidence="3">
    <location>
        <begin position="35"/>
        <end position="45"/>
    </location>
</feature>